<protein>
    <submittedName>
        <fullName evidence="1">Uncharacterized protein</fullName>
    </submittedName>
</protein>
<dbReference type="OrthoDB" id="2661713at2759"/>
<evidence type="ECO:0000313" key="2">
    <source>
        <dbReference type="Proteomes" id="UP000092154"/>
    </source>
</evidence>
<keyword evidence="2" id="KW-1185">Reference proteome</keyword>
<evidence type="ECO:0000313" key="1">
    <source>
        <dbReference type="EMBL" id="OAX34149.1"/>
    </source>
</evidence>
<proteinExistence type="predicted"/>
<dbReference type="AlphaFoldDB" id="A0A1B7MNI3"/>
<sequence>MEEFSSTLGEISKDIVVPEVSLIPTFQAIQIFKGLPDFLIFPAFLALTYPDYPSCALPQQTFPSDVEIVRAMETFINFAKGAQERSQCASDALNYACQNWTIHLSRAPNSRDDRLNKVFKVFWDYHLLPWLERQWCLKGLCSSFIILSEGLELAKKHLLASANQCSA</sequence>
<dbReference type="Proteomes" id="UP000092154">
    <property type="component" value="Unassembled WGS sequence"/>
</dbReference>
<dbReference type="InParanoid" id="A0A1B7MNI3"/>
<dbReference type="EMBL" id="KV448652">
    <property type="protein sequence ID" value="OAX34149.1"/>
    <property type="molecule type" value="Genomic_DNA"/>
</dbReference>
<dbReference type="STRING" id="1314800.A0A1B7MNI3"/>
<organism evidence="1 2">
    <name type="scientific">Rhizopogon vinicolor AM-OR11-026</name>
    <dbReference type="NCBI Taxonomy" id="1314800"/>
    <lineage>
        <taxon>Eukaryota</taxon>
        <taxon>Fungi</taxon>
        <taxon>Dikarya</taxon>
        <taxon>Basidiomycota</taxon>
        <taxon>Agaricomycotina</taxon>
        <taxon>Agaricomycetes</taxon>
        <taxon>Agaricomycetidae</taxon>
        <taxon>Boletales</taxon>
        <taxon>Suillineae</taxon>
        <taxon>Rhizopogonaceae</taxon>
        <taxon>Rhizopogon</taxon>
    </lineage>
</organism>
<accession>A0A1B7MNI3</accession>
<name>A0A1B7MNI3_9AGAM</name>
<reference evidence="1 2" key="1">
    <citation type="submission" date="2016-06" db="EMBL/GenBank/DDBJ databases">
        <title>Comparative genomics of the ectomycorrhizal sister species Rhizopogon vinicolor and Rhizopogon vesiculosus (Basidiomycota: Boletales) reveals a divergence of the mating type B locus.</title>
        <authorList>
            <consortium name="DOE Joint Genome Institute"/>
            <person name="Mujic A.B."/>
            <person name="Kuo A."/>
            <person name="Tritt A."/>
            <person name="Lipzen A."/>
            <person name="Chen C."/>
            <person name="Johnson J."/>
            <person name="Sharma A."/>
            <person name="Barry K."/>
            <person name="Grigoriev I.V."/>
            <person name="Spatafora J.W."/>
        </authorList>
    </citation>
    <scope>NUCLEOTIDE SEQUENCE [LARGE SCALE GENOMIC DNA]</scope>
    <source>
        <strain evidence="1 2">AM-OR11-026</strain>
    </source>
</reference>
<gene>
    <name evidence="1" type="ORF">K503DRAFT_774867</name>
</gene>